<proteinExistence type="predicted"/>
<dbReference type="AlphaFoldDB" id="A0AAV1EAS4"/>
<dbReference type="InterPro" id="IPR005174">
    <property type="entry name" value="KIB1-4_b-propeller"/>
</dbReference>
<reference evidence="2" key="1">
    <citation type="submission" date="2023-03" db="EMBL/GenBank/DDBJ databases">
        <authorList>
            <person name="Julca I."/>
        </authorList>
    </citation>
    <scope>NUCLEOTIDE SEQUENCE</scope>
</reference>
<gene>
    <name evidence="2" type="ORF">OLC1_LOCUS22916</name>
</gene>
<dbReference type="Pfam" id="PF03478">
    <property type="entry name" value="Beta-prop_KIB1-4"/>
    <property type="match status" value="1"/>
</dbReference>
<keyword evidence="3" id="KW-1185">Reference proteome</keyword>
<sequence>MAEARGRDLPEYVQPRELVDYDRPPAATAQTCPWLLISHGKEYQKHTFFSVTENKRYTREIPCLRNKTLLGQSYGWMICGDNENCNLFNPVSTEDIQLPPLQADKITNILLSKAPHHPDCLVFIVARSGPNPYHLAFCKIGDEKFVEESNLGHSALVDIFAFKGKVYGLMVDCTLVAFDVIGSTLRTTPLVKDDLPFQISNPLPPENIMSHNVFIDLNNDEEVWRVYKIYSPCFFDEVTHFRIFRLNLNDMICEELESIGERVIFLSPYHGKVYSKPGPGLRINSIYYVEPDDNRLYVHNLENRSRLLKLPCPNIRKDASMSWVFS</sequence>
<dbReference type="EMBL" id="OX459125">
    <property type="protein sequence ID" value="CAI9116686.1"/>
    <property type="molecule type" value="Genomic_DNA"/>
</dbReference>
<dbReference type="PANTHER" id="PTHR40891">
    <property type="entry name" value="DUF295 DOMAIN-CONTAINING PROTEIN"/>
    <property type="match status" value="1"/>
</dbReference>
<evidence type="ECO:0000313" key="2">
    <source>
        <dbReference type="EMBL" id="CAI9116686.1"/>
    </source>
</evidence>
<dbReference type="Proteomes" id="UP001161247">
    <property type="component" value="Chromosome 8"/>
</dbReference>
<dbReference type="PANTHER" id="PTHR40891:SF1">
    <property type="entry name" value="DUF295 DOMAIN-CONTAINING PROTEIN"/>
    <property type="match status" value="1"/>
</dbReference>
<evidence type="ECO:0000313" key="3">
    <source>
        <dbReference type="Proteomes" id="UP001161247"/>
    </source>
</evidence>
<evidence type="ECO:0000259" key="1">
    <source>
        <dbReference type="Pfam" id="PF03478"/>
    </source>
</evidence>
<name>A0AAV1EAS4_OLDCO</name>
<accession>A0AAV1EAS4</accession>
<protein>
    <submittedName>
        <fullName evidence="2">OLC1v1017899C1</fullName>
    </submittedName>
</protein>
<feature type="domain" description="KIB1-4 beta-propeller" evidence="1">
    <location>
        <begin position="48"/>
        <end position="294"/>
    </location>
</feature>
<organism evidence="2 3">
    <name type="scientific">Oldenlandia corymbosa var. corymbosa</name>
    <dbReference type="NCBI Taxonomy" id="529605"/>
    <lineage>
        <taxon>Eukaryota</taxon>
        <taxon>Viridiplantae</taxon>
        <taxon>Streptophyta</taxon>
        <taxon>Embryophyta</taxon>
        <taxon>Tracheophyta</taxon>
        <taxon>Spermatophyta</taxon>
        <taxon>Magnoliopsida</taxon>
        <taxon>eudicotyledons</taxon>
        <taxon>Gunneridae</taxon>
        <taxon>Pentapetalae</taxon>
        <taxon>asterids</taxon>
        <taxon>lamiids</taxon>
        <taxon>Gentianales</taxon>
        <taxon>Rubiaceae</taxon>
        <taxon>Rubioideae</taxon>
        <taxon>Spermacoceae</taxon>
        <taxon>Hedyotis-Oldenlandia complex</taxon>
        <taxon>Oldenlandia</taxon>
    </lineage>
</organism>